<evidence type="ECO:0000313" key="3">
    <source>
        <dbReference type="Proteomes" id="UP001642464"/>
    </source>
</evidence>
<feature type="compositionally biased region" description="Acidic residues" evidence="1">
    <location>
        <begin position="220"/>
        <end position="229"/>
    </location>
</feature>
<evidence type="ECO:0008006" key="4">
    <source>
        <dbReference type="Google" id="ProtNLM"/>
    </source>
</evidence>
<proteinExistence type="predicted"/>
<name>A0ABP0KD30_9DINO</name>
<evidence type="ECO:0000256" key="1">
    <source>
        <dbReference type="SAM" id="MobiDB-lite"/>
    </source>
</evidence>
<reference evidence="2 3" key="1">
    <citation type="submission" date="2024-02" db="EMBL/GenBank/DDBJ databases">
        <authorList>
            <person name="Chen Y."/>
            <person name="Shah S."/>
            <person name="Dougan E. K."/>
            <person name="Thang M."/>
            <person name="Chan C."/>
        </authorList>
    </citation>
    <scope>NUCLEOTIDE SEQUENCE [LARGE SCALE GENOMIC DNA]</scope>
</reference>
<comment type="caution">
    <text evidence="2">The sequence shown here is derived from an EMBL/GenBank/DDBJ whole genome shotgun (WGS) entry which is preliminary data.</text>
</comment>
<organism evidence="2 3">
    <name type="scientific">Durusdinium trenchii</name>
    <dbReference type="NCBI Taxonomy" id="1381693"/>
    <lineage>
        <taxon>Eukaryota</taxon>
        <taxon>Sar</taxon>
        <taxon>Alveolata</taxon>
        <taxon>Dinophyceae</taxon>
        <taxon>Suessiales</taxon>
        <taxon>Symbiodiniaceae</taxon>
        <taxon>Durusdinium</taxon>
    </lineage>
</organism>
<gene>
    <name evidence="2" type="ORF">SCF082_LOCUS16641</name>
</gene>
<keyword evidence="3" id="KW-1185">Reference proteome</keyword>
<evidence type="ECO:0000313" key="2">
    <source>
        <dbReference type="EMBL" id="CAK9024469.1"/>
    </source>
</evidence>
<dbReference type="Proteomes" id="UP001642464">
    <property type="component" value="Unassembled WGS sequence"/>
</dbReference>
<feature type="compositionally biased region" description="Basic and acidic residues" evidence="1">
    <location>
        <begin position="210"/>
        <end position="219"/>
    </location>
</feature>
<feature type="region of interest" description="Disordered" evidence="1">
    <location>
        <begin position="210"/>
        <end position="229"/>
    </location>
</feature>
<accession>A0ABP0KD30</accession>
<protein>
    <recommendedName>
        <fullName evidence="4">Phytanoyl-CoA dioxygenase</fullName>
    </recommendedName>
</protein>
<dbReference type="EMBL" id="CAXAMM010010890">
    <property type="protein sequence ID" value="CAK9024469.1"/>
    <property type="molecule type" value="Genomic_DNA"/>
</dbReference>
<sequence>MTWDFATGPGHATLTLQKFQQNGPGDLAVDKIWDFATGRCPNLDPKEAERFETTWSSENWSQVARGKNLCQLHGAGWVLWEERLRFRERLVERGIYADVPHHASWDGFHFGRPSQRLWGKSHWDHTDQVLLNGESTGCTWIQGLVQLNDMDPAEGPAFECSLGRSLRRLRGLSVVPWPMVFHGAARCAVVRRPPRLAGLAAGRHLCAAAEDGRQERTTEEGEASDMEDESVCLCEATPSGSSFRLLTDAGRGWLQGKGLQRQRVTVGRWDEEREDLSLDANEFAKDPKMPCLLPKSGCPGDVILWDSRLVHQGGAPASADGSRAKSAGGRRVRGCFGRMVQYVCCLGCTAPRAATQAFFLQITFQQSHFVCFSMHSFFEHAFCL</sequence>